<feature type="active site" description="Proton donor" evidence="1">
    <location>
        <position position="80"/>
    </location>
</feature>
<evidence type="ECO:0000313" key="4">
    <source>
        <dbReference type="EMBL" id="QSX07700.1"/>
    </source>
</evidence>
<protein>
    <submittedName>
        <fullName evidence="4">Class II fructose-bisphosphate aldolase</fullName>
    </submittedName>
</protein>
<dbReference type="InterPro" id="IPR000771">
    <property type="entry name" value="FBA_II"/>
</dbReference>
<dbReference type="PIRSF" id="PIRSF001359">
    <property type="entry name" value="F_bP_aldolase_II"/>
    <property type="match status" value="1"/>
</dbReference>
<feature type="binding site" evidence="3">
    <location>
        <position position="102"/>
    </location>
    <ligand>
        <name>Zn(2+)</name>
        <dbReference type="ChEBI" id="CHEBI:29105"/>
        <label>2</label>
    </ligand>
</feature>
<evidence type="ECO:0000313" key="5">
    <source>
        <dbReference type="Proteomes" id="UP000663499"/>
    </source>
</evidence>
<feature type="binding site" evidence="2">
    <location>
        <position position="179"/>
    </location>
    <ligand>
        <name>dihydroxyacetone phosphate</name>
        <dbReference type="ChEBI" id="CHEBI:57642"/>
    </ligand>
</feature>
<keyword evidence="5" id="KW-1185">Reference proteome</keyword>
<proteinExistence type="predicted"/>
<keyword evidence="3" id="KW-0862">Zinc</keyword>
<dbReference type="InterPro" id="IPR050246">
    <property type="entry name" value="Class_II_FBP_aldolase"/>
</dbReference>
<dbReference type="Pfam" id="PF01116">
    <property type="entry name" value="F_bP_aldolase"/>
    <property type="match status" value="1"/>
</dbReference>
<dbReference type="KEGG" id="alka:J0B03_07620"/>
<feature type="binding site" evidence="2">
    <location>
        <begin position="228"/>
        <end position="231"/>
    </location>
    <ligand>
        <name>dihydroxyacetone phosphate</name>
        <dbReference type="ChEBI" id="CHEBI:57642"/>
    </ligand>
</feature>
<organism evidence="4 5">
    <name type="scientific">Alkalibacter rhizosphaerae</name>
    <dbReference type="NCBI Taxonomy" id="2815577"/>
    <lineage>
        <taxon>Bacteria</taxon>
        <taxon>Bacillati</taxon>
        <taxon>Bacillota</taxon>
        <taxon>Clostridia</taxon>
        <taxon>Eubacteriales</taxon>
        <taxon>Eubacteriaceae</taxon>
        <taxon>Alkalibacter</taxon>
    </lineage>
</organism>
<evidence type="ECO:0000256" key="1">
    <source>
        <dbReference type="PIRSR" id="PIRSR001359-1"/>
    </source>
</evidence>
<dbReference type="SUPFAM" id="SSF51569">
    <property type="entry name" value="Aldolase"/>
    <property type="match status" value="1"/>
</dbReference>
<dbReference type="EMBL" id="CP071444">
    <property type="protein sequence ID" value="QSX07700.1"/>
    <property type="molecule type" value="Genomic_DNA"/>
</dbReference>
<dbReference type="Gene3D" id="3.20.20.70">
    <property type="entry name" value="Aldolase class I"/>
    <property type="match status" value="1"/>
</dbReference>
<name>A0A974XFK1_9FIRM</name>
<evidence type="ECO:0000256" key="2">
    <source>
        <dbReference type="PIRSR" id="PIRSR001359-2"/>
    </source>
</evidence>
<dbReference type="Proteomes" id="UP000663499">
    <property type="component" value="Chromosome"/>
</dbReference>
<feature type="binding site" evidence="3">
    <location>
        <position position="81"/>
    </location>
    <ligand>
        <name>Zn(2+)</name>
        <dbReference type="ChEBI" id="CHEBI:29105"/>
        <label>1</label>
        <note>catalytic</note>
    </ligand>
</feature>
<feature type="binding site" evidence="3">
    <location>
        <position position="132"/>
    </location>
    <ligand>
        <name>Zn(2+)</name>
        <dbReference type="ChEBI" id="CHEBI:29105"/>
        <label>2</label>
    </ligand>
</feature>
<dbReference type="RefSeq" id="WP_207299042.1">
    <property type="nucleotide sequence ID" value="NZ_CP071444.1"/>
</dbReference>
<comment type="cofactor">
    <cofactor evidence="3">
        <name>Zn(2+)</name>
        <dbReference type="ChEBI" id="CHEBI:29105"/>
    </cofactor>
    <text evidence="3">Binds 2 Zn(2+) ions per subunit. One is catalytic and the other provides a structural contribution.</text>
</comment>
<feature type="binding site" evidence="3">
    <location>
        <position position="178"/>
    </location>
    <ligand>
        <name>Zn(2+)</name>
        <dbReference type="ChEBI" id="CHEBI:29105"/>
        <label>1</label>
        <note>catalytic</note>
    </ligand>
</feature>
<accession>A0A974XFK1</accession>
<dbReference type="PANTHER" id="PTHR30304">
    <property type="entry name" value="D-TAGATOSE-1,6-BISPHOSPHATE ALDOLASE"/>
    <property type="match status" value="1"/>
</dbReference>
<dbReference type="PANTHER" id="PTHR30304:SF0">
    <property type="entry name" value="D-TAGATOSE-1,6-BISPHOSPHATE ALDOLASE SUBUNIT GATY-RELATED"/>
    <property type="match status" value="1"/>
</dbReference>
<dbReference type="AlphaFoldDB" id="A0A974XFK1"/>
<keyword evidence="3" id="KW-0479">Metal-binding</keyword>
<feature type="binding site" evidence="2">
    <location>
        <begin position="207"/>
        <end position="209"/>
    </location>
    <ligand>
        <name>dihydroxyacetone phosphate</name>
        <dbReference type="ChEBI" id="CHEBI:57642"/>
    </ligand>
</feature>
<sequence>MLASLSELLHFAKEKKIAIGAFNVYNMEGILAVEKATETCKCPAIIQVQTASLLTTDYFLLEIALEAARKSKQTIAVHLDHCKDKNVIKNAVERGITSVMADGSELKYNENISFVSHISGLYRAASVEIEAELGRISGDEEGEMKNKLTQLMTDPEQVEEYTKKTGAHALAVCIGNVHGKYDREPKLDLERLKRIAERSEIPLVLHGASGLSENLLKSVIQHGVTKINVNTELRETFTNSWMDGLAQKHSLTEVQQATISAMTRVVVSKIRIFQGG</sequence>
<dbReference type="GO" id="GO:0005975">
    <property type="term" value="P:carbohydrate metabolic process"/>
    <property type="evidence" value="ECO:0007669"/>
    <property type="project" value="InterPro"/>
</dbReference>
<evidence type="ECO:0000256" key="3">
    <source>
        <dbReference type="PIRSR" id="PIRSR001359-3"/>
    </source>
</evidence>
<dbReference type="GO" id="GO:0008270">
    <property type="term" value="F:zinc ion binding"/>
    <property type="evidence" value="ECO:0007669"/>
    <property type="project" value="InterPro"/>
</dbReference>
<feature type="binding site" evidence="3">
    <location>
        <position position="206"/>
    </location>
    <ligand>
        <name>Zn(2+)</name>
        <dbReference type="ChEBI" id="CHEBI:29105"/>
        <label>1</label>
        <note>catalytic</note>
    </ligand>
</feature>
<gene>
    <name evidence="4" type="ORF">J0B03_07620</name>
</gene>
<reference evidence="4" key="1">
    <citation type="submission" date="2021-03" db="EMBL/GenBank/DDBJ databases">
        <title>Alkalibacter marinus sp. nov., isolated from tidal flat sediment.</title>
        <authorList>
            <person name="Namirimu T."/>
            <person name="Yang J.-A."/>
            <person name="Yang S.-H."/>
            <person name="Kim Y.-J."/>
            <person name="Kwon K.K."/>
        </authorList>
    </citation>
    <scope>NUCLEOTIDE SEQUENCE</scope>
    <source>
        <strain evidence="4">ES005</strain>
    </source>
</reference>
<dbReference type="InterPro" id="IPR013785">
    <property type="entry name" value="Aldolase_TIM"/>
</dbReference>
<dbReference type="GO" id="GO:0016832">
    <property type="term" value="F:aldehyde-lyase activity"/>
    <property type="evidence" value="ECO:0007669"/>
    <property type="project" value="InterPro"/>
</dbReference>